<evidence type="ECO:0000259" key="4">
    <source>
        <dbReference type="Pfam" id="PF01551"/>
    </source>
</evidence>
<dbReference type="PANTHER" id="PTHR21666:SF270">
    <property type="entry name" value="MUREIN HYDROLASE ACTIVATOR ENVC"/>
    <property type="match status" value="1"/>
</dbReference>
<reference evidence="5 6" key="1">
    <citation type="journal article" date="2020" name="Cell Host Microbe">
        <title>Functional and Genomic Variation between Human-Derived Isolates of Lachnospiraceae Reveals Inter- and Intra-Species Diversity.</title>
        <authorList>
            <person name="Sorbara M.T."/>
            <person name="Littmann E.R."/>
            <person name="Fontana E."/>
            <person name="Moody T.U."/>
            <person name="Kohout C.E."/>
            <person name="Gjonbalaj M."/>
            <person name="Eaton V."/>
            <person name="Seok R."/>
            <person name="Leiner I.M."/>
            <person name="Pamer E.G."/>
        </authorList>
    </citation>
    <scope>NUCLEOTIDE SEQUENCE [LARGE SCALE GENOMIC DNA]</scope>
    <source>
        <strain evidence="5 6">MSK.20.11</strain>
    </source>
</reference>
<dbReference type="InterPro" id="IPR011055">
    <property type="entry name" value="Dup_hybrid_motif"/>
</dbReference>
<evidence type="ECO:0000313" key="6">
    <source>
        <dbReference type="Proteomes" id="UP000822152"/>
    </source>
</evidence>
<dbReference type="PANTHER" id="PTHR21666">
    <property type="entry name" value="PEPTIDASE-RELATED"/>
    <property type="match status" value="1"/>
</dbReference>
<feature type="domain" description="M23ase beta-sheet core" evidence="4">
    <location>
        <begin position="409"/>
        <end position="508"/>
    </location>
</feature>
<proteinExistence type="predicted"/>
<evidence type="ECO:0000313" key="5">
    <source>
        <dbReference type="EMBL" id="NSF74598.1"/>
    </source>
</evidence>
<dbReference type="Pfam" id="PF01551">
    <property type="entry name" value="Peptidase_M23"/>
    <property type="match status" value="1"/>
</dbReference>
<dbReference type="PROSITE" id="PS51170">
    <property type="entry name" value="CW"/>
    <property type="match status" value="1"/>
</dbReference>
<feature type="signal peptide" evidence="3">
    <location>
        <begin position="1"/>
        <end position="30"/>
    </location>
</feature>
<evidence type="ECO:0000256" key="3">
    <source>
        <dbReference type="SAM" id="SignalP"/>
    </source>
</evidence>
<accession>A0ABX2GQD7</accession>
<dbReference type="Gene3D" id="2.70.70.10">
    <property type="entry name" value="Glucose Permease (Domain IIA)"/>
    <property type="match status" value="1"/>
</dbReference>
<dbReference type="Proteomes" id="UP000822152">
    <property type="component" value="Unassembled WGS sequence"/>
</dbReference>
<dbReference type="Pfam" id="PF19127">
    <property type="entry name" value="Choline_bind_3"/>
    <property type="match status" value="4"/>
</dbReference>
<dbReference type="CDD" id="cd12797">
    <property type="entry name" value="M23_peptidase"/>
    <property type="match status" value="1"/>
</dbReference>
<dbReference type="InterPro" id="IPR016047">
    <property type="entry name" value="M23ase_b-sheet_dom"/>
</dbReference>
<keyword evidence="3" id="KW-0732">Signal</keyword>
<sequence length="516" mass="58466">MKQKANNRKQCLAILVLTMLILTLSGTGLMTTAVRTEAAQKKTGFIKKNGSWYYYDRKGKLAKGWYKTSSGHMYYFGKTGAAKAGILSISGKKYCFNEKGKMLTTWQTVNGKNYFFDEKKGYMYTGWITTTAGNKYYFWKDGVIRSGFRKVGNKIYCFSDKGKMLKNCFAKKRKATYYLKSNGTLAKGRLKIQKYWYSFHRETGELVRKGWYKETDGSYYYAASNGRLVKGFYKPDSYYRYFRSSDCKLMTGWQEIDGYKYYFKEKNGIRYDNCFLKDKSGNRYYFDSNGRLVVKKWVKKSSSYYYSQADGTLASGWLTLGGNKYYLNPSTCVRETGWVTVDGEKYYLDPATGILAQNQWVGTDYVGEDGAMIPEYHKVSFRWPLNSGYNYVSSYFGNRESPGGIGSTNHNGIDIPAPTGTPIYAADSGTVITMQKPSESGGAGYYTKIDHGKGFVTEYMHQSKFHPKVKVGTKVTKGQIIGYVGSTGNSTGPHLHFGVIANGTNQNPLNYVKRPS</sequence>
<feature type="chain" id="PRO_5046915486" evidence="3">
    <location>
        <begin position="31"/>
        <end position="516"/>
    </location>
</feature>
<evidence type="ECO:0000256" key="1">
    <source>
        <dbReference type="ARBA" id="ARBA00022737"/>
    </source>
</evidence>
<dbReference type="InterPro" id="IPR018337">
    <property type="entry name" value="Cell_wall/Cho-bd_repeat"/>
</dbReference>
<protein>
    <submittedName>
        <fullName evidence="5">Peptidoglycan DD-metalloendopeptidase family protein</fullName>
    </submittedName>
</protein>
<dbReference type="SUPFAM" id="SSF51261">
    <property type="entry name" value="Duplicated hybrid motif"/>
    <property type="match status" value="1"/>
</dbReference>
<gene>
    <name evidence="5" type="ORF">G4952_12440</name>
</gene>
<dbReference type="RefSeq" id="WP_173743945.1">
    <property type="nucleotide sequence ID" value="NZ_JAAIPF010000029.1"/>
</dbReference>
<evidence type="ECO:0000256" key="2">
    <source>
        <dbReference type="PROSITE-ProRule" id="PRU00591"/>
    </source>
</evidence>
<keyword evidence="6" id="KW-1185">Reference proteome</keyword>
<dbReference type="Gene3D" id="2.10.270.10">
    <property type="entry name" value="Cholin Binding"/>
    <property type="match status" value="5"/>
</dbReference>
<name>A0ABX2GQD7_9FIRM</name>
<dbReference type="SUPFAM" id="SSF69360">
    <property type="entry name" value="Cell wall binding repeat"/>
    <property type="match status" value="2"/>
</dbReference>
<organism evidence="5 6">
    <name type="scientific">Blautia wexlerae</name>
    <dbReference type="NCBI Taxonomy" id="418240"/>
    <lineage>
        <taxon>Bacteria</taxon>
        <taxon>Bacillati</taxon>
        <taxon>Bacillota</taxon>
        <taxon>Clostridia</taxon>
        <taxon>Lachnospirales</taxon>
        <taxon>Lachnospiraceae</taxon>
        <taxon>Blautia</taxon>
    </lineage>
</organism>
<dbReference type="Pfam" id="PF01473">
    <property type="entry name" value="Choline_bind_1"/>
    <property type="match status" value="1"/>
</dbReference>
<feature type="repeat" description="Cell wall-binding" evidence="2">
    <location>
        <begin position="42"/>
        <end position="61"/>
    </location>
</feature>
<dbReference type="EMBL" id="JAAIPF010000029">
    <property type="protein sequence ID" value="NSF74598.1"/>
    <property type="molecule type" value="Genomic_DNA"/>
</dbReference>
<comment type="caution">
    <text evidence="5">The sequence shown here is derived from an EMBL/GenBank/DDBJ whole genome shotgun (WGS) entry which is preliminary data.</text>
</comment>
<dbReference type="InterPro" id="IPR050570">
    <property type="entry name" value="Cell_wall_metabolism_enzyme"/>
</dbReference>
<keyword evidence="1" id="KW-0677">Repeat</keyword>